<evidence type="ECO:0000256" key="13">
    <source>
        <dbReference type="SAM" id="MobiDB-lite"/>
    </source>
</evidence>
<evidence type="ECO:0008006" key="18">
    <source>
        <dbReference type="Google" id="ProtNLM"/>
    </source>
</evidence>
<dbReference type="Pfam" id="PF25426">
    <property type="entry name" value="AAA_lid_BCS1"/>
    <property type="match status" value="1"/>
</dbReference>
<evidence type="ECO:0000256" key="2">
    <source>
        <dbReference type="ARBA" id="ARBA00007448"/>
    </source>
</evidence>
<dbReference type="GO" id="GO:0005524">
    <property type="term" value="F:ATP binding"/>
    <property type="evidence" value="ECO:0007669"/>
    <property type="project" value="UniProtKB-KW"/>
</dbReference>
<dbReference type="Gene3D" id="3.40.50.300">
    <property type="entry name" value="P-loop containing nucleotide triphosphate hydrolases"/>
    <property type="match status" value="1"/>
</dbReference>
<comment type="similarity">
    <text evidence="2">Belongs to the AAA ATPase family. BCS1 subfamily.</text>
</comment>
<dbReference type="PROSITE" id="PS00674">
    <property type="entry name" value="AAA"/>
    <property type="match status" value="1"/>
</dbReference>
<keyword evidence="5" id="KW-0999">Mitochondrion inner membrane</keyword>
<dbReference type="GO" id="GO:0005743">
    <property type="term" value="C:mitochondrial inner membrane"/>
    <property type="evidence" value="ECO:0007669"/>
    <property type="project" value="UniProtKB-SubCell"/>
</dbReference>
<dbReference type="InterPro" id="IPR027417">
    <property type="entry name" value="P-loop_NTPase"/>
</dbReference>
<feature type="region of interest" description="Disordered" evidence="13">
    <location>
        <begin position="595"/>
        <end position="614"/>
    </location>
</feature>
<dbReference type="STRING" id="1447875.A0A2B7Y4K3"/>
<evidence type="ECO:0000256" key="11">
    <source>
        <dbReference type="ARBA" id="ARBA00048778"/>
    </source>
</evidence>
<evidence type="ECO:0000256" key="1">
    <source>
        <dbReference type="ARBA" id="ARBA00004434"/>
    </source>
</evidence>
<keyword evidence="17" id="KW-1185">Reference proteome</keyword>
<reference evidence="16 17" key="1">
    <citation type="submission" date="2017-10" db="EMBL/GenBank/DDBJ databases">
        <title>Comparative genomics in systemic dimorphic fungi from Ajellomycetaceae.</title>
        <authorList>
            <person name="Munoz J.F."/>
            <person name="Mcewen J.G."/>
            <person name="Clay O.K."/>
            <person name="Cuomo C.A."/>
        </authorList>
    </citation>
    <scope>NUCLEOTIDE SEQUENCE [LARGE SCALE GENOMIC DNA]</scope>
    <source>
        <strain evidence="16 17">UAMH5409</strain>
    </source>
</reference>
<keyword evidence="9" id="KW-0496">Mitochondrion</keyword>
<evidence type="ECO:0000256" key="3">
    <source>
        <dbReference type="ARBA" id="ARBA00022692"/>
    </source>
</evidence>
<dbReference type="InterPro" id="IPR050747">
    <property type="entry name" value="Mitochondrial_chaperone_BCS1"/>
</dbReference>
<dbReference type="EMBL" id="PDNB01000019">
    <property type="protein sequence ID" value="PGH16125.1"/>
    <property type="molecule type" value="Genomic_DNA"/>
</dbReference>
<keyword evidence="7 12" id="KW-0067">ATP-binding</keyword>
<dbReference type="InterPro" id="IPR014851">
    <property type="entry name" value="BCS1_N"/>
</dbReference>
<dbReference type="InterPro" id="IPR003960">
    <property type="entry name" value="ATPase_AAA_CS"/>
</dbReference>
<comment type="catalytic activity">
    <reaction evidence="11">
        <text>ATP + H2O = ADP + phosphate + H(+)</text>
        <dbReference type="Rhea" id="RHEA:13065"/>
        <dbReference type="ChEBI" id="CHEBI:15377"/>
        <dbReference type="ChEBI" id="CHEBI:15378"/>
        <dbReference type="ChEBI" id="CHEBI:30616"/>
        <dbReference type="ChEBI" id="CHEBI:43474"/>
        <dbReference type="ChEBI" id="CHEBI:456216"/>
    </reaction>
    <physiologicalReaction direction="left-to-right" evidence="11">
        <dbReference type="Rhea" id="RHEA:13066"/>
    </physiologicalReaction>
</comment>
<comment type="subcellular location">
    <subcellularLocation>
        <location evidence="1">Mitochondrion inner membrane</location>
        <topology evidence="1">Single-pass membrane protein</topology>
    </subcellularLocation>
</comment>
<evidence type="ECO:0000256" key="9">
    <source>
        <dbReference type="ARBA" id="ARBA00023128"/>
    </source>
</evidence>
<feature type="compositionally biased region" description="Basic and acidic residues" evidence="13">
    <location>
        <begin position="603"/>
        <end position="614"/>
    </location>
</feature>
<evidence type="ECO:0000256" key="4">
    <source>
        <dbReference type="ARBA" id="ARBA00022741"/>
    </source>
</evidence>
<dbReference type="SUPFAM" id="SSF52540">
    <property type="entry name" value="P-loop containing nucleoside triphosphate hydrolases"/>
    <property type="match status" value="1"/>
</dbReference>
<dbReference type="OrthoDB" id="10251412at2759"/>
<keyword evidence="6" id="KW-0378">Hydrolase</keyword>
<dbReference type="SMART" id="SM00382">
    <property type="entry name" value="AAA"/>
    <property type="match status" value="1"/>
</dbReference>
<keyword evidence="10" id="KW-0472">Membrane</keyword>
<evidence type="ECO:0000256" key="8">
    <source>
        <dbReference type="ARBA" id="ARBA00022989"/>
    </source>
</evidence>
<feature type="region of interest" description="Disordered" evidence="13">
    <location>
        <begin position="513"/>
        <end position="541"/>
    </location>
</feature>
<protein>
    <recommendedName>
        <fullName evidence="18">AAA+ ATPase domain-containing protein</fullName>
    </recommendedName>
</protein>
<feature type="domain" description="AAA+ ATPase" evidence="14">
    <location>
        <begin position="281"/>
        <end position="445"/>
    </location>
</feature>
<evidence type="ECO:0000256" key="5">
    <source>
        <dbReference type="ARBA" id="ARBA00022792"/>
    </source>
</evidence>
<evidence type="ECO:0000256" key="10">
    <source>
        <dbReference type="ARBA" id="ARBA00023136"/>
    </source>
</evidence>
<name>A0A2B7Y4K3_9EURO</name>
<evidence type="ECO:0000259" key="15">
    <source>
        <dbReference type="SMART" id="SM01024"/>
    </source>
</evidence>
<dbReference type="PANTHER" id="PTHR23070">
    <property type="entry name" value="BCS1 AAA-TYPE ATPASE"/>
    <property type="match status" value="1"/>
</dbReference>
<keyword evidence="3" id="KW-0812">Transmembrane</keyword>
<evidence type="ECO:0000313" key="16">
    <source>
        <dbReference type="EMBL" id="PGH16125.1"/>
    </source>
</evidence>
<proteinExistence type="inferred from homology"/>
<keyword evidence="4 12" id="KW-0547">Nucleotide-binding</keyword>
<dbReference type="Pfam" id="PF00004">
    <property type="entry name" value="AAA"/>
    <property type="match status" value="2"/>
</dbReference>
<dbReference type="InterPro" id="IPR003959">
    <property type="entry name" value="ATPase_AAA_core"/>
</dbReference>
<sequence>MASPSAMVTERLFETFIPGFSIASRTLDSVFHIDLSNYLQYLIGVAAVFVATKYVLEGATLLLWRYFSSTVDVGVDDEVYNYVMYWLSRQPFSNNTPSFSASSRTELDFHSYLNRGRKSHSDDGYDSDIGSDEDFDTYWERTKRRGKLKQLHFTPSIGSHYFRYKGRLLKFNRSKQKLSAFTFSDHVSISCLGWDTSFLKELLEEAQQEYIRRDGDKTIIYRSAKGSKGEDSNWSRCMARHPRPMSTVVLDSNQKQDFMQDVKDYLHPFTRRWYANRGIPYRRGYLFHGPPGCGKTSLCFAAAGDLGLKIYIINLNSRNLTEEGLASLFSSLPARCMVLLEDIDTAGVITNNRADSNSDGTATTGPAAAEAAIKTAAKEGKAPSAQAADQSRPGVSLSGLLNTIDGIASSEGRILVMTTNHIENLDPALLRPGRVDMTIRFEYADTNALQDLYRTIYTKLDGDIKYSTRQRHGRSGSKAKSMKDANGKANCNVKVAKHDDASVAQVNGVLAPSSNASTPHNTTLTPHQKQAPGTGIHRHSLSPADIDSLAIEFASRIPAGKFTPAEIQGYLLRHKYSPHKAVEGVEEWVNGFVREGDGGVGSEKNDKGGKGVIS</sequence>
<dbReference type="GO" id="GO:0016887">
    <property type="term" value="F:ATP hydrolysis activity"/>
    <property type="evidence" value="ECO:0007669"/>
    <property type="project" value="InterPro"/>
</dbReference>
<organism evidence="16 17">
    <name type="scientific">Helicocarpus griseus UAMH5409</name>
    <dbReference type="NCBI Taxonomy" id="1447875"/>
    <lineage>
        <taxon>Eukaryota</taxon>
        <taxon>Fungi</taxon>
        <taxon>Dikarya</taxon>
        <taxon>Ascomycota</taxon>
        <taxon>Pezizomycotina</taxon>
        <taxon>Eurotiomycetes</taxon>
        <taxon>Eurotiomycetidae</taxon>
        <taxon>Onygenales</taxon>
        <taxon>Ajellomycetaceae</taxon>
        <taxon>Helicocarpus</taxon>
    </lineage>
</organism>
<dbReference type="Pfam" id="PF08740">
    <property type="entry name" value="BCS1_N"/>
    <property type="match status" value="1"/>
</dbReference>
<dbReference type="Proteomes" id="UP000223968">
    <property type="component" value="Unassembled WGS sequence"/>
</dbReference>
<feature type="compositionally biased region" description="Polar residues" evidence="13">
    <location>
        <begin position="513"/>
        <end position="528"/>
    </location>
</feature>
<gene>
    <name evidence="16" type="ORF">AJ79_01892</name>
</gene>
<accession>A0A2B7Y4K3</accession>
<evidence type="ECO:0000313" key="17">
    <source>
        <dbReference type="Proteomes" id="UP000223968"/>
    </source>
</evidence>
<evidence type="ECO:0000259" key="14">
    <source>
        <dbReference type="SMART" id="SM00382"/>
    </source>
</evidence>
<evidence type="ECO:0000256" key="7">
    <source>
        <dbReference type="ARBA" id="ARBA00022840"/>
    </source>
</evidence>
<dbReference type="InterPro" id="IPR003593">
    <property type="entry name" value="AAA+_ATPase"/>
</dbReference>
<dbReference type="InterPro" id="IPR057495">
    <property type="entry name" value="AAA_lid_BCS1"/>
</dbReference>
<feature type="domain" description="BCS1 N-terminal" evidence="15">
    <location>
        <begin position="43"/>
        <end position="248"/>
    </location>
</feature>
<evidence type="ECO:0000256" key="12">
    <source>
        <dbReference type="RuleBase" id="RU003651"/>
    </source>
</evidence>
<evidence type="ECO:0000256" key="6">
    <source>
        <dbReference type="ARBA" id="ARBA00022801"/>
    </source>
</evidence>
<comment type="caution">
    <text evidence="16">The sequence shown here is derived from an EMBL/GenBank/DDBJ whole genome shotgun (WGS) entry which is preliminary data.</text>
</comment>
<dbReference type="SMART" id="SM01024">
    <property type="entry name" value="BCS1_N"/>
    <property type="match status" value="1"/>
</dbReference>
<keyword evidence="8" id="KW-1133">Transmembrane helix</keyword>
<dbReference type="AlphaFoldDB" id="A0A2B7Y4K3"/>